<sequence length="115" mass="12795">MNWTSFLLTLTLVYLVYYGLNLLYDLLMSRRPPASDSKGDTLFFEEDIRPEIIEYIEQPTVEPEPASEEPSEPITPKVAPIGIPGNVISTGAVGIKDLFNLAKNNLIEHTGAIPY</sequence>
<dbReference type="RefSeq" id="WP_188750282.1">
    <property type="nucleotide sequence ID" value="NZ_BMIK01000005.1"/>
</dbReference>
<evidence type="ECO:0000313" key="4">
    <source>
        <dbReference type="Proteomes" id="UP000597338"/>
    </source>
</evidence>
<organism evidence="3 4">
    <name type="scientific">Parapedobacter defluvii</name>
    <dbReference type="NCBI Taxonomy" id="2045106"/>
    <lineage>
        <taxon>Bacteria</taxon>
        <taxon>Pseudomonadati</taxon>
        <taxon>Bacteroidota</taxon>
        <taxon>Sphingobacteriia</taxon>
        <taxon>Sphingobacteriales</taxon>
        <taxon>Sphingobacteriaceae</taxon>
        <taxon>Parapedobacter</taxon>
    </lineage>
</organism>
<dbReference type="EMBL" id="BMIK01000005">
    <property type="protein sequence ID" value="GGC28483.1"/>
    <property type="molecule type" value="Genomic_DNA"/>
</dbReference>
<feature type="region of interest" description="Disordered" evidence="1">
    <location>
        <begin position="58"/>
        <end position="78"/>
    </location>
</feature>
<evidence type="ECO:0000256" key="1">
    <source>
        <dbReference type="SAM" id="MobiDB-lite"/>
    </source>
</evidence>
<keyword evidence="2" id="KW-0812">Transmembrane</keyword>
<gene>
    <name evidence="3" type="ORF">GCM10011386_20680</name>
</gene>
<protein>
    <submittedName>
        <fullName evidence="3">Uncharacterized protein</fullName>
    </submittedName>
</protein>
<keyword evidence="2" id="KW-1133">Transmembrane helix</keyword>
<keyword evidence="4" id="KW-1185">Reference proteome</keyword>
<reference evidence="4" key="1">
    <citation type="journal article" date="2019" name="Int. J. Syst. Evol. Microbiol.">
        <title>The Global Catalogue of Microorganisms (GCM) 10K type strain sequencing project: providing services to taxonomists for standard genome sequencing and annotation.</title>
        <authorList>
            <consortium name="The Broad Institute Genomics Platform"/>
            <consortium name="The Broad Institute Genome Sequencing Center for Infectious Disease"/>
            <person name="Wu L."/>
            <person name="Ma J."/>
        </authorList>
    </citation>
    <scope>NUCLEOTIDE SEQUENCE [LARGE SCALE GENOMIC DNA]</scope>
    <source>
        <strain evidence="4">CGMCC 1.15342</strain>
    </source>
</reference>
<comment type="caution">
    <text evidence="3">The sequence shown here is derived from an EMBL/GenBank/DDBJ whole genome shotgun (WGS) entry which is preliminary data.</text>
</comment>
<feature type="transmembrane region" description="Helical" evidence="2">
    <location>
        <begin position="6"/>
        <end position="24"/>
    </location>
</feature>
<evidence type="ECO:0000256" key="2">
    <source>
        <dbReference type="SAM" id="Phobius"/>
    </source>
</evidence>
<evidence type="ECO:0000313" key="3">
    <source>
        <dbReference type="EMBL" id="GGC28483.1"/>
    </source>
</evidence>
<name>A0ABQ1LUC4_9SPHI</name>
<proteinExistence type="predicted"/>
<dbReference type="Proteomes" id="UP000597338">
    <property type="component" value="Unassembled WGS sequence"/>
</dbReference>
<accession>A0ABQ1LUC4</accession>
<keyword evidence="2" id="KW-0472">Membrane</keyword>